<dbReference type="SMART" id="SM00710">
    <property type="entry name" value="PbH1"/>
    <property type="match status" value="7"/>
</dbReference>
<dbReference type="InterPro" id="IPR022441">
    <property type="entry name" value="Para_beta_helix_rpt-2"/>
</dbReference>
<evidence type="ECO:0000313" key="4">
    <source>
        <dbReference type="Proteomes" id="UP000807371"/>
    </source>
</evidence>
<dbReference type="SUPFAM" id="SSF51126">
    <property type="entry name" value="Pectin lyase-like"/>
    <property type="match status" value="1"/>
</dbReference>
<proteinExistence type="predicted"/>
<gene>
    <name evidence="3" type="ORF">IHE55_24365</name>
</gene>
<feature type="region of interest" description="Disordered" evidence="1">
    <location>
        <begin position="1"/>
        <end position="80"/>
    </location>
</feature>
<dbReference type="InterPro" id="IPR039448">
    <property type="entry name" value="Beta_helix"/>
</dbReference>
<dbReference type="InterPro" id="IPR011050">
    <property type="entry name" value="Pectin_lyase_fold/virulence"/>
</dbReference>
<dbReference type="EMBL" id="JACYXC010000001">
    <property type="protein sequence ID" value="MBH5337738.1"/>
    <property type="molecule type" value="Genomic_DNA"/>
</dbReference>
<sequence>MPPGSGSGPGSDGRTGSDVRKDPDGSPGSGARKESDSRKDSGTRKDSEARKESGGRTGGAAAGTGRGTAATPRNGGGAKAETCAAAGHGICVTGTERRPVDDVAIRTLTVSGFRGDGIRGNRTDRMSVHGVRAVHNGRHGISQERSVRGDLRGNEARHNAESGIFLANMTDAEGGALDTRGAVIKSNKLSGNRIGVVLRRTRNLTVERNTVNDNCGGVFVVGDESTPRGGALTITRNTVHHNNRHCPATARLPIIEGTGILLTGVEETRVTDNEVRGHTGSSPMSGGVVLFKSMTGAPNARNTVSGNEVRGNTPADLADQDRGPGNAFTGNRCDRSVPQGWC</sequence>
<name>A0ABS0NRB2_9ACTN</name>
<dbReference type="InterPro" id="IPR012334">
    <property type="entry name" value="Pectin_lyas_fold"/>
</dbReference>
<organism evidence="3 4">
    <name type="scientific">Streptomyces pactum</name>
    <dbReference type="NCBI Taxonomy" id="68249"/>
    <lineage>
        <taxon>Bacteria</taxon>
        <taxon>Bacillati</taxon>
        <taxon>Actinomycetota</taxon>
        <taxon>Actinomycetes</taxon>
        <taxon>Kitasatosporales</taxon>
        <taxon>Streptomycetaceae</taxon>
        <taxon>Streptomyces</taxon>
    </lineage>
</organism>
<dbReference type="NCBIfam" id="TIGR03804">
    <property type="entry name" value="para_beta_helix"/>
    <property type="match status" value="1"/>
</dbReference>
<evidence type="ECO:0000313" key="3">
    <source>
        <dbReference type="EMBL" id="MBH5337738.1"/>
    </source>
</evidence>
<feature type="compositionally biased region" description="Basic and acidic residues" evidence="1">
    <location>
        <begin position="31"/>
        <end position="54"/>
    </location>
</feature>
<reference evidence="3 4" key="1">
    <citation type="submission" date="2020-09" db="EMBL/GenBank/DDBJ databases">
        <title>Biosynthesis of the nuclear factor of activated T cells inhibitor NFAT-133 and its congeners in Streptomyces pactum.</title>
        <authorList>
            <person name="Zhou W."/>
            <person name="Posri P."/>
            <person name="Abugrain M.E."/>
            <person name="Weisberg A.J."/>
            <person name="Chang J.H."/>
            <person name="Mahmud T."/>
        </authorList>
    </citation>
    <scope>NUCLEOTIDE SEQUENCE [LARGE SCALE GENOMIC DNA]</scope>
    <source>
        <strain evidence="3 4">ATCC 27456</strain>
    </source>
</reference>
<accession>A0ABS0NRB2</accession>
<evidence type="ECO:0000259" key="2">
    <source>
        <dbReference type="Pfam" id="PF13229"/>
    </source>
</evidence>
<dbReference type="Pfam" id="PF13229">
    <property type="entry name" value="Beta_helix"/>
    <property type="match status" value="1"/>
</dbReference>
<feature type="compositionally biased region" description="Basic and acidic residues" evidence="1">
    <location>
        <begin position="15"/>
        <end position="24"/>
    </location>
</feature>
<evidence type="ECO:0000256" key="1">
    <source>
        <dbReference type="SAM" id="MobiDB-lite"/>
    </source>
</evidence>
<dbReference type="InterPro" id="IPR006626">
    <property type="entry name" value="PbH1"/>
</dbReference>
<comment type="caution">
    <text evidence="3">The sequence shown here is derived from an EMBL/GenBank/DDBJ whole genome shotgun (WGS) entry which is preliminary data.</text>
</comment>
<feature type="compositionally biased region" description="Gly residues" evidence="1">
    <location>
        <begin position="1"/>
        <end position="13"/>
    </location>
</feature>
<dbReference type="Proteomes" id="UP000807371">
    <property type="component" value="Unassembled WGS sequence"/>
</dbReference>
<feature type="compositionally biased region" description="Gly residues" evidence="1">
    <location>
        <begin position="55"/>
        <end position="66"/>
    </location>
</feature>
<keyword evidence="4" id="KW-1185">Reference proteome</keyword>
<protein>
    <submittedName>
        <fullName evidence="3">Right-handed parallel beta-helix repeat-containing protein</fullName>
    </submittedName>
</protein>
<feature type="domain" description="Right handed beta helix" evidence="2">
    <location>
        <begin position="180"/>
        <end position="307"/>
    </location>
</feature>
<dbReference type="Gene3D" id="2.160.20.10">
    <property type="entry name" value="Single-stranded right-handed beta-helix, Pectin lyase-like"/>
    <property type="match status" value="1"/>
</dbReference>
<feature type="region of interest" description="Disordered" evidence="1">
    <location>
        <begin position="297"/>
        <end position="332"/>
    </location>
</feature>